<dbReference type="RefSeq" id="WP_132828590.1">
    <property type="nucleotide sequence ID" value="NZ_SMFP01000005.1"/>
</dbReference>
<dbReference type="InterPro" id="IPR050484">
    <property type="entry name" value="Transf_Hexapept/Carb_Anhydrase"/>
</dbReference>
<reference evidence="1 2" key="1">
    <citation type="submission" date="2019-03" db="EMBL/GenBank/DDBJ databases">
        <authorList>
            <person name="Zhang S."/>
        </authorList>
    </citation>
    <scope>NUCLEOTIDE SEQUENCE [LARGE SCALE GENOMIC DNA]</scope>
    <source>
        <strain evidence="1 2">S4J41</strain>
    </source>
</reference>
<protein>
    <submittedName>
        <fullName evidence="1">Gamma carbonic anhydrase family protein</fullName>
    </submittedName>
</protein>
<dbReference type="Gene3D" id="2.160.10.10">
    <property type="entry name" value="Hexapeptide repeat proteins"/>
    <property type="match status" value="1"/>
</dbReference>
<dbReference type="OrthoDB" id="9803036at2"/>
<dbReference type="InterPro" id="IPR011004">
    <property type="entry name" value="Trimer_LpxA-like_sf"/>
</dbReference>
<dbReference type="InterPro" id="IPR001451">
    <property type="entry name" value="Hexapep"/>
</dbReference>
<dbReference type="Proteomes" id="UP000294662">
    <property type="component" value="Unassembled WGS sequence"/>
</dbReference>
<evidence type="ECO:0000313" key="1">
    <source>
        <dbReference type="EMBL" id="TDE38271.1"/>
    </source>
</evidence>
<dbReference type="InterPro" id="IPR047324">
    <property type="entry name" value="LbH_gamma_CA-like"/>
</dbReference>
<evidence type="ECO:0000313" key="2">
    <source>
        <dbReference type="Proteomes" id="UP000294662"/>
    </source>
</evidence>
<dbReference type="AlphaFoldDB" id="A0A4R5ETQ6"/>
<dbReference type="SUPFAM" id="SSF51161">
    <property type="entry name" value="Trimeric LpxA-like enzymes"/>
    <property type="match status" value="1"/>
</dbReference>
<dbReference type="PANTHER" id="PTHR13061:SF29">
    <property type="entry name" value="GAMMA CARBONIC ANHYDRASE-LIKE 1, MITOCHONDRIAL-RELATED"/>
    <property type="match status" value="1"/>
</dbReference>
<comment type="caution">
    <text evidence="1">The sequence shown here is derived from an EMBL/GenBank/DDBJ whole genome shotgun (WGS) entry which is preliminary data.</text>
</comment>
<dbReference type="PANTHER" id="PTHR13061">
    <property type="entry name" value="DYNACTIN SUBUNIT P25"/>
    <property type="match status" value="1"/>
</dbReference>
<dbReference type="CDD" id="cd04645">
    <property type="entry name" value="LbH_gamma_CA_like"/>
    <property type="match status" value="1"/>
</dbReference>
<name>A0A4R5ETQ6_9RHOB</name>
<dbReference type="EMBL" id="SMFP01000005">
    <property type="protein sequence ID" value="TDE38271.1"/>
    <property type="molecule type" value="Genomic_DNA"/>
</dbReference>
<sequence>MTIYALGPHKPKIDADTWVAPDANLIGKVVMEPGSSVWFGCTLRADHEEIRIGTGSNVQEDCVMHVDAGYPLSIGTDCTIGHKVMLHGCTIGDGTLVGMGATVLNGAKIGKNCLIGAGALVTENKEIPDNSLVMGSPGKVVREISDAHAERMHAGTLHYQDNMRRYRDELKAIE</sequence>
<gene>
    <name evidence="1" type="ORF">E1B25_09075</name>
</gene>
<organism evidence="1 2">
    <name type="scientific">Antarcticimicrobium sediminis</name>
    <dbReference type="NCBI Taxonomy" id="2546227"/>
    <lineage>
        <taxon>Bacteria</taxon>
        <taxon>Pseudomonadati</taxon>
        <taxon>Pseudomonadota</taxon>
        <taxon>Alphaproteobacteria</taxon>
        <taxon>Rhodobacterales</taxon>
        <taxon>Paracoccaceae</taxon>
        <taxon>Antarcticimicrobium</taxon>
    </lineage>
</organism>
<keyword evidence="2" id="KW-1185">Reference proteome</keyword>
<proteinExistence type="predicted"/>
<accession>A0A4R5ETQ6</accession>
<dbReference type="Pfam" id="PF00132">
    <property type="entry name" value="Hexapep"/>
    <property type="match status" value="1"/>
</dbReference>